<feature type="domain" description="Mab-21-like HhH/H2TH-like" evidence="10">
    <location>
        <begin position="286"/>
        <end position="381"/>
    </location>
</feature>
<evidence type="ECO:0000313" key="11">
    <source>
        <dbReference type="EMBL" id="CAC5413024.1"/>
    </source>
</evidence>
<dbReference type="AlphaFoldDB" id="A0A6J8DWR4"/>
<dbReference type="GO" id="GO:0016779">
    <property type="term" value="F:nucleotidyltransferase activity"/>
    <property type="evidence" value="ECO:0007669"/>
    <property type="project" value="UniProtKB-KW"/>
</dbReference>
<dbReference type="Pfam" id="PF20266">
    <property type="entry name" value="Mab-21_C"/>
    <property type="match status" value="1"/>
</dbReference>
<dbReference type="Pfam" id="PF03281">
    <property type="entry name" value="Mab-21"/>
    <property type="match status" value="1"/>
</dbReference>
<gene>
    <name evidence="11" type="ORF">MCOR_45973</name>
</gene>
<comment type="similarity">
    <text evidence="2">Belongs to the mab-21 family.</text>
</comment>
<dbReference type="Gene3D" id="1.25.40.10">
    <property type="entry name" value="Tetratricopeptide repeat domain"/>
    <property type="match status" value="1"/>
</dbReference>
<evidence type="ECO:0000256" key="8">
    <source>
        <dbReference type="ARBA" id="ARBA00022842"/>
    </source>
</evidence>
<keyword evidence="7" id="KW-0067">ATP-binding</keyword>
<dbReference type="InterPro" id="IPR011990">
    <property type="entry name" value="TPR-like_helical_dom_sf"/>
</dbReference>
<feature type="domain" description="Mab-21-like nucleotidyltransferase" evidence="9">
    <location>
        <begin position="179"/>
        <end position="279"/>
    </location>
</feature>
<proteinExistence type="inferred from homology"/>
<accession>A0A6J8DWR4</accession>
<comment type="cofactor">
    <cofactor evidence="1">
        <name>Mg(2+)</name>
        <dbReference type="ChEBI" id="CHEBI:18420"/>
    </cofactor>
</comment>
<sequence length="692" mass="79112">MDNHQNNEVTGLFCECISLLTKQHEPTHTVFILIRQKFLLFVKYLNELSKGEGMVAQTGSSFDDLHLSRIFQDSHGCHKFYPPIDFDFMMTYVNYVIQDKTDKPKNENDFNDLRKSVQTFGIMIAGANPGYVKILITNFGRAILESKKEKCDFNQHITVEGFLPNNIFRMKVIPEQMEDEEILYKRQKSTYTVSGPALSDLEHEPEGYTYDFVHAFPCPSWPSIALNWIKRHKPGEWPNQELIEDIVQDGCAVVPVGHHLSEEANLEWRVSFNSAERKLSASLLPCQKSCYSILKLLLKAGLSTTSILTSYHVKNMMFWFCEQMYGPADWSENTIGERMIELLDYIIKALDHHSIPNYFVPPNNLISHRENGAIDATKKEISIIKENIFQTISLVCSKLKLFEEMSGISNKTELHQMLTIYTAFVQTLYKVGILNLSTAIDIECFQKIVALNKCMKPYIKTASATFSAVSIPELLKPLATLHMQTGDADKALRLNQIMIEDDFKLVKDYYPEVFSNIACLFGYKYQTCTEAESKKLYFDEAMANFEIANSLITNSPSLHFSFGNFLFTSKSSLKEVISHLEKATTISQPRPDDEVLMQIDICESGTQSKSQNMYVDGRIAALYLLTCIYIDTCDIYKARKCTQRIQKYVDTAILTQKWSAHQILAVSFRKNGLCEKADITFSDAKKFMPFKT</sequence>
<keyword evidence="8" id="KW-0460">Magnesium</keyword>
<evidence type="ECO:0000256" key="4">
    <source>
        <dbReference type="ARBA" id="ARBA00022695"/>
    </source>
</evidence>
<keyword evidence="5" id="KW-0479">Metal-binding</keyword>
<dbReference type="InterPro" id="IPR046903">
    <property type="entry name" value="Mab-21-like_nuc_Trfase"/>
</dbReference>
<dbReference type="GO" id="GO:0005524">
    <property type="term" value="F:ATP binding"/>
    <property type="evidence" value="ECO:0007669"/>
    <property type="project" value="UniProtKB-KW"/>
</dbReference>
<dbReference type="InterPro" id="IPR024810">
    <property type="entry name" value="MAB21L/cGLR"/>
</dbReference>
<dbReference type="Gene3D" id="1.10.1410.40">
    <property type="match status" value="1"/>
</dbReference>
<evidence type="ECO:0000313" key="12">
    <source>
        <dbReference type="Proteomes" id="UP000507470"/>
    </source>
</evidence>
<evidence type="ECO:0000259" key="9">
    <source>
        <dbReference type="Pfam" id="PF03281"/>
    </source>
</evidence>
<dbReference type="EMBL" id="CACVKT020008119">
    <property type="protein sequence ID" value="CAC5413024.1"/>
    <property type="molecule type" value="Genomic_DNA"/>
</dbReference>
<name>A0A6J8DWR4_MYTCO</name>
<dbReference type="PANTHER" id="PTHR10656">
    <property type="entry name" value="CELL FATE DETERMINING PROTEIN MAB21-RELATED"/>
    <property type="match status" value="1"/>
</dbReference>
<dbReference type="Proteomes" id="UP000507470">
    <property type="component" value="Unassembled WGS sequence"/>
</dbReference>
<evidence type="ECO:0000256" key="3">
    <source>
        <dbReference type="ARBA" id="ARBA00022679"/>
    </source>
</evidence>
<protein>
    <submittedName>
        <fullName evidence="11">Uncharacterized protein</fullName>
    </submittedName>
</protein>
<evidence type="ECO:0000256" key="7">
    <source>
        <dbReference type="ARBA" id="ARBA00022840"/>
    </source>
</evidence>
<evidence type="ECO:0000256" key="2">
    <source>
        <dbReference type="ARBA" id="ARBA00008307"/>
    </source>
</evidence>
<dbReference type="OrthoDB" id="5962582at2759"/>
<keyword evidence="3" id="KW-0808">Transferase</keyword>
<evidence type="ECO:0000256" key="5">
    <source>
        <dbReference type="ARBA" id="ARBA00022723"/>
    </source>
</evidence>
<dbReference type="InterPro" id="IPR046906">
    <property type="entry name" value="Mab-21_HhH/H2TH-like"/>
</dbReference>
<evidence type="ECO:0000256" key="1">
    <source>
        <dbReference type="ARBA" id="ARBA00001946"/>
    </source>
</evidence>
<evidence type="ECO:0000259" key="10">
    <source>
        <dbReference type="Pfam" id="PF20266"/>
    </source>
</evidence>
<organism evidence="11 12">
    <name type="scientific">Mytilus coruscus</name>
    <name type="common">Sea mussel</name>
    <dbReference type="NCBI Taxonomy" id="42192"/>
    <lineage>
        <taxon>Eukaryota</taxon>
        <taxon>Metazoa</taxon>
        <taxon>Spiralia</taxon>
        <taxon>Lophotrochozoa</taxon>
        <taxon>Mollusca</taxon>
        <taxon>Bivalvia</taxon>
        <taxon>Autobranchia</taxon>
        <taxon>Pteriomorphia</taxon>
        <taxon>Mytilida</taxon>
        <taxon>Mytiloidea</taxon>
        <taxon>Mytilidae</taxon>
        <taxon>Mytilinae</taxon>
        <taxon>Mytilus</taxon>
    </lineage>
</organism>
<dbReference type="GO" id="GO:0046872">
    <property type="term" value="F:metal ion binding"/>
    <property type="evidence" value="ECO:0007669"/>
    <property type="project" value="UniProtKB-KW"/>
</dbReference>
<dbReference type="SMART" id="SM01265">
    <property type="entry name" value="Mab-21"/>
    <property type="match status" value="1"/>
</dbReference>
<keyword evidence="4" id="KW-0548">Nucleotidyltransferase</keyword>
<keyword evidence="12" id="KW-1185">Reference proteome</keyword>
<reference evidence="11 12" key="1">
    <citation type="submission" date="2020-06" db="EMBL/GenBank/DDBJ databases">
        <authorList>
            <person name="Li R."/>
            <person name="Bekaert M."/>
        </authorList>
    </citation>
    <scope>NUCLEOTIDE SEQUENCE [LARGE SCALE GENOMIC DNA]</scope>
    <source>
        <strain evidence="12">wild</strain>
    </source>
</reference>
<evidence type="ECO:0000256" key="6">
    <source>
        <dbReference type="ARBA" id="ARBA00022741"/>
    </source>
</evidence>
<dbReference type="PANTHER" id="PTHR10656:SF42">
    <property type="entry name" value="CYCLIC GMP-AMP SYNTHASE-LIKE PROTEIN-RELATED"/>
    <property type="match status" value="1"/>
</dbReference>
<keyword evidence="6" id="KW-0547">Nucleotide-binding</keyword>